<dbReference type="KEGG" id="pkb:B4V02_03235"/>
<dbReference type="InterPro" id="IPR032750">
    <property type="entry name" value="TnsD_C"/>
</dbReference>
<accession>A0A222WHD3</accession>
<proteinExistence type="predicted"/>
<organism evidence="3 4">
    <name type="scientific">Paenibacillus kribbensis</name>
    <dbReference type="NCBI Taxonomy" id="172713"/>
    <lineage>
        <taxon>Bacteria</taxon>
        <taxon>Bacillati</taxon>
        <taxon>Bacillota</taxon>
        <taxon>Bacilli</taxon>
        <taxon>Bacillales</taxon>
        <taxon>Paenibacillaceae</taxon>
        <taxon>Paenibacillus</taxon>
    </lineage>
</organism>
<gene>
    <name evidence="3" type="ORF">B4V02_03235</name>
</gene>
<evidence type="ECO:0000313" key="3">
    <source>
        <dbReference type="EMBL" id="ASR45780.1"/>
    </source>
</evidence>
<dbReference type="Pfam" id="PF15978">
    <property type="entry name" value="TnsD"/>
    <property type="match status" value="1"/>
</dbReference>
<reference evidence="3 4" key="1">
    <citation type="submission" date="2017-03" db="EMBL/GenBank/DDBJ databases">
        <title>Complete genome sequence of Paenibacillus Kribbensis producing bioflocculants.</title>
        <authorList>
            <person name="Lee H.-G."/>
            <person name="Oh H.-M."/>
        </authorList>
    </citation>
    <scope>NUCLEOTIDE SEQUENCE [LARGE SCALE GENOMIC DNA]</scope>
    <source>
        <strain evidence="3 4">AM49</strain>
    </source>
</reference>
<dbReference type="Proteomes" id="UP000214666">
    <property type="component" value="Chromosome"/>
</dbReference>
<dbReference type="Pfam" id="PF06527">
    <property type="entry name" value="TniQ"/>
    <property type="match status" value="1"/>
</dbReference>
<evidence type="ECO:0000259" key="2">
    <source>
        <dbReference type="Pfam" id="PF15978"/>
    </source>
</evidence>
<evidence type="ECO:0000313" key="4">
    <source>
        <dbReference type="Proteomes" id="UP000214666"/>
    </source>
</evidence>
<dbReference type="InterPro" id="IPR009492">
    <property type="entry name" value="TniQ"/>
</dbReference>
<feature type="domain" description="Transposon Tn7 transposition protein TnsD C-terminal" evidence="2">
    <location>
        <begin position="214"/>
        <end position="564"/>
    </location>
</feature>
<dbReference type="RefSeq" id="WP_094153709.1">
    <property type="nucleotide sequence ID" value="NZ_CP020028.1"/>
</dbReference>
<dbReference type="EMBL" id="CP020028">
    <property type="protein sequence ID" value="ASR45780.1"/>
    <property type="molecule type" value="Genomic_DNA"/>
</dbReference>
<name>A0A222WHD3_9BACL</name>
<keyword evidence="4" id="KW-1185">Reference proteome</keyword>
<protein>
    <submittedName>
        <fullName evidence="3">Uncharacterized protein</fullName>
    </submittedName>
</protein>
<dbReference type="OrthoDB" id="470139at2"/>
<sequence>MKSIAFFPTPFPGEDFRSVLYRYHILSLNPEISSSNKELFGSGSNFTTFPRALGKLLEKLPTSVLTVNQIIENHTLIPVLFPFLSKSKKEYILNDVKRGEELKDSFVGKLVGNKNGKLVSPHIKYCPYCIKEDMSKYGWSFIHREHQFAFIHNCHVHSIALLTHCNECGLEFMYSPVNGTCKNGHEILISSTKDINNDFERNLYNDLEYLFLNFASIDLSLIKIRFIEYLNANGYLDSNGQVRRLSLIKDFLNYYSPSVFETFGLNKKHMLQRYAVESVLYNENLVVNLPFNLLLIRYLAGSIKIFIQDQLPYTCDIPFPIGPWRCENKFCPKYQQFTIKKRTCEEMPSKRIIGKFSCEFCEGEYKMEWKEIKKPKYKMITFPEKKVELVCALLENGQVPAEIAEKLYCSEYLVKEIMKNKYRTNPRIISSTYFQEVASTIENEMENSKRNLYRKKILEIIKDNPELGRYQLSLKCKSEYHWLKRNDRSWLEGHVQPSRSFNRFDWSVVDEALAIRIREVGKLLLKSNPNMRIGSYTIINAMEKIERGRLKSYIQHLPKSKVALEECAETKEDYQIRHLPALVWQLRHHYNYKSITIEVIMAYRRSYRGISDEMKEILSEKLKSL</sequence>
<dbReference type="AlphaFoldDB" id="A0A222WHD3"/>
<feature type="domain" description="TniQ" evidence="1">
    <location>
        <begin position="6"/>
        <end position="161"/>
    </location>
</feature>
<evidence type="ECO:0000259" key="1">
    <source>
        <dbReference type="Pfam" id="PF06527"/>
    </source>
</evidence>